<evidence type="ECO:0000313" key="3">
    <source>
        <dbReference type="Proteomes" id="UP001472677"/>
    </source>
</evidence>
<dbReference type="EMBL" id="JBBPBM010000001">
    <property type="protein sequence ID" value="KAK8599988.1"/>
    <property type="molecule type" value="Genomic_DNA"/>
</dbReference>
<organism evidence="2 3">
    <name type="scientific">Hibiscus sabdariffa</name>
    <name type="common">roselle</name>
    <dbReference type="NCBI Taxonomy" id="183260"/>
    <lineage>
        <taxon>Eukaryota</taxon>
        <taxon>Viridiplantae</taxon>
        <taxon>Streptophyta</taxon>
        <taxon>Embryophyta</taxon>
        <taxon>Tracheophyta</taxon>
        <taxon>Spermatophyta</taxon>
        <taxon>Magnoliopsida</taxon>
        <taxon>eudicotyledons</taxon>
        <taxon>Gunneridae</taxon>
        <taxon>Pentapetalae</taxon>
        <taxon>rosids</taxon>
        <taxon>malvids</taxon>
        <taxon>Malvales</taxon>
        <taxon>Malvaceae</taxon>
        <taxon>Malvoideae</taxon>
        <taxon>Hibiscus</taxon>
    </lineage>
</organism>
<evidence type="ECO:0000313" key="2">
    <source>
        <dbReference type="EMBL" id="KAK8599988.1"/>
    </source>
</evidence>
<reference evidence="2 3" key="1">
    <citation type="journal article" date="2024" name="G3 (Bethesda)">
        <title>Genome assembly of Hibiscus sabdariffa L. provides insights into metabolisms of medicinal natural products.</title>
        <authorList>
            <person name="Kim T."/>
        </authorList>
    </citation>
    <scope>NUCLEOTIDE SEQUENCE [LARGE SCALE GENOMIC DNA]</scope>
    <source>
        <strain evidence="2">TK-2024</strain>
        <tissue evidence="2">Old leaves</tissue>
    </source>
</reference>
<accession>A0ABR2GAX1</accession>
<protein>
    <submittedName>
        <fullName evidence="2">Uncharacterized protein</fullName>
    </submittedName>
</protein>
<feature type="compositionally biased region" description="Acidic residues" evidence="1">
    <location>
        <begin position="14"/>
        <end position="26"/>
    </location>
</feature>
<name>A0ABR2GAX1_9ROSI</name>
<comment type="caution">
    <text evidence="2">The sequence shown here is derived from an EMBL/GenBank/DDBJ whole genome shotgun (WGS) entry which is preliminary data.</text>
</comment>
<proteinExistence type="predicted"/>
<gene>
    <name evidence="2" type="ORF">V6N12_049850</name>
</gene>
<evidence type="ECO:0000256" key="1">
    <source>
        <dbReference type="SAM" id="MobiDB-lite"/>
    </source>
</evidence>
<dbReference type="Proteomes" id="UP001472677">
    <property type="component" value="Unassembled WGS sequence"/>
</dbReference>
<keyword evidence="3" id="KW-1185">Reference proteome</keyword>
<sequence length="105" mass="11526">MADVTDPMASLALDDSEEEVLQVDDESVPSRPSLDLYLGIFTSNISRIPKSCTNDGPDYGQSLNGESSQGLNVLTIAKENFNMDVQMGYYFLGWSNGPARRQKMA</sequence>
<feature type="region of interest" description="Disordered" evidence="1">
    <location>
        <begin position="1"/>
        <end position="26"/>
    </location>
</feature>